<dbReference type="Gene3D" id="1.10.10.10">
    <property type="entry name" value="Winged helix-like DNA-binding domain superfamily/Winged helix DNA-binding domain"/>
    <property type="match status" value="1"/>
</dbReference>
<reference evidence="5" key="1">
    <citation type="submission" date="2016-06" db="EMBL/GenBank/DDBJ databases">
        <title>Parallel loss of symbiosis genes in relatives of nitrogen-fixing non-legume Parasponia.</title>
        <authorList>
            <person name="Van Velzen R."/>
            <person name="Holmer R."/>
            <person name="Bu F."/>
            <person name="Rutten L."/>
            <person name="Van Zeijl A."/>
            <person name="Liu W."/>
            <person name="Santuari L."/>
            <person name="Cao Q."/>
            <person name="Sharma T."/>
            <person name="Shen D."/>
            <person name="Roswanjaya Y."/>
            <person name="Wardhani T."/>
            <person name="Kalhor M.S."/>
            <person name="Jansen J."/>
            <person name="Van den Hoogen J."/>
            <person name="Gungor B."/>
            <person name="Hartog M."/>
            <person name="Hontelez J."/>
            <person name="Verver J."/>
            <person name="Yang W.-C."/>
            <person name="Schijlen E."/>
            <person name="Repin R."/>
            <person name="Schilthuizen M."/>
            <person name="Schranz E."/>
            <person name="Heidstra R."/>
            <person name="Miyata K."/>
            <person name="Fedorova E."/>
            <person name="Kohlen W."/>
            <person name="Bisseling T."/>
            <person name="Smit S."/>
            <person name="Geurts R."/>
        </authorList>
    </citation>
    <scope>NUCLEOTIDE SEQUENCE [LARGE SCALE GENOMIC DNA]</scope>
    <source>
        <strain evidence="5">cv. WU1-14</strain>
    </source>
</reference>
<dbReference type="InterPro" id="IPR036388">
    <property type="entry name" value="WH-like_DNA-bd_sf"/>
</dbReference>
<organism evidence="4 5">
    <name type="scientific">Parasponia andersonii</name>
    <name type="common">Sponia andersonii</name>
    <dbReference type="NCBI Taxonomy" id="3476"/>
    <lineage>
        <taxon>Eukaryota</taxon>
        <taxon>Viridiplantae</taxon>
        <taxon>Streptophyta</taxon>
        <taxon>Embryophyta</taxon>
        <taxon>Tracheophyta</taxon>
        <taxon>Spermatophyta</taxon>
        <taxon>Magnoliopsida</taxon>
        <taxon>eudicotyledons</taxon>
        <taxon>Gunneridae</taxon>
        <taxon>Pentapetalae</taxon>
        <taxon>rosids</taxon>
        <taxon>fabids</taxon>
        <taxon>Rosales</taxon>
        <taxon>Cannabaceae</taxon>
        <taxon>Parasponia</taxon>
    </lineage>
</organism>
<evidence type="ECO:0000256" key="1">
    <source>
        <dbReference type="ARBA" id="ARBA00022737"/>
    </source>
</evidence>
<evidence type="ECO:0000313" key="5">
    <source>
        <dbReference type="Proteomes" id="UP000237105"/>
    </source>
</evidence>
<feature type="domain" description="Disease resistance protein winged helix" evidence="3">
    <location>
        <begin position="52"/>
        <end position="119"/>
    </location>
</feature>
<sequence length="323" mass="37611">MRFKRDVREWLFVRDSELWNLSEYERRILPALKLSYSHLPIQVERCLSFCSIFPRSYEFKKEKLIRLWMAESLIHSNSSSGGKEIEYYFTDLLWMSFFQEIKLYENGVVMGYKMHDIVYVLLQFVTSSEYTIRQQCGFGTPTSSKRIRHSSVVCDFRSSTIPEHLYEAGHRLRTLLLFSEGNFEVLPNKIYSSLKCSFALDLSGSGLTKSEGSIGAILHLTYLDLSHTRISKLLTQIEGLHSLQTLNLFNCFDILALPDLTKMKSLRHLNNDRCRKLTRMVNVDQQKYIGTINYNNQLQTLSLFVVGGKQDTFLLGYLMLREV</sequence>
<evidence type="ECO:0000259" key="3">
    <source>
        <dbReference type="Pfam" id="PF23559"/>
    </source>
</evidence>
<gene>
    <name evidence="4" type="ORF">PanWU01x14_302860</name>
</gene>
<dbReference type="AlphaFoldDB" id="A0A2P5ATC0"/>
<proteinExistence type="predicted"/>
<dbReference type="Proteomes" id="UP000237105">
    <property type="component" value="Unassembled WGS sequence"/>
</dbReference>
<dbReference type="InterPro" id="IPR032675">
    <property type="entry name" value="LRR_dom_sf"/>
</dbReference>
<evidence type="ECO:0000256" key="2">
    <source>
        <dbReference type="ARBA" id="ARBA00022821"/>
    </source>
</evidence>
<dbReference type="Pfam" id="PF23559">
    <property type="entry name" value="WHD_DRP"/>
    <property type="match status" value="1"/>
</dbReference>
<dbReference type="PANTHER" id="PTHR23155:SF1205">
    <property type="entry name" value="DISEASE RESISTANCE PROTEIN RPM1"/>
    <property type="match status" value="1"/>
</dbReference>
<dbReference type="STRING" id="3476.A0A2P5ATC0"/>
<dbReference type="GO" id="GO:0098542">
    <property type="term" value="P:defense response to other organism"/>
    <property type="evidence" value="ECO:0007669"/>
    <property type="project" value="TreeGrafter"/>
</dbReference>
<protein>
    <submittedName>
        <fullName evidence="4">NB-ARC domain, LRR domain containing protein</fullName>
    </submittedName>
</protein>
<accession>A0A2P5ATC0</accession>
<dbReference type="SUPFAM" id="SSF52058">
    <property type="entry name" value="L domain-like"/>
    <property type="match status" value="1"/>
</dbReference>
<dbReference type="InterPro" id="IPR044974">
    <property type="entry name" value="Disease_R_plants"/>
</dbReference>
<name>A0A2P5ATC0_PARAD</name>
<dbReference type="EMBL" id="JXTB01000456">
    <property type="protein sequence ID" value="PON39779.1"/>
    <property type="molecule type" value="Genomic_DNA"/>
</dbReference>
<dbReference type="OrthoDB" id="1935327at2759"/>
<comment type="caution">
    <text evidence="4">The sequence shown here is derived from an EMBL/GenBank/DDBJ whole genome shotgun (WGS) entry which is preliminary data.</text>
</comment>
<dbReference type="PANTHER" id="PTHR23155">
    <property type="entry name" value="DISEASE RESISTANCE PROTEIN RP"/>
    <property type="match status" value="1"/>
</dbReference>
<dbReference type="Gene3D" id="3.80.10.10">
    <property type="entry name" value="Ribonuclease Inhibitor"/>
    <property type="match status" value="1"/>
</dbReference>
<keyword evidence="2" id="KW-0611">Plant defense</keyword>
<keyword evidence="1" id="KW-0677">Repeat</keyword>
<keyword evidence="5" id="KW-1185">Reference proteome</keyword>
<evidence type="ECO:0000313" key="4">
    <source>
        <dbReference type="EMBL" id="PON39779.1"/>
    </source>
</evidence>
<dbReference type="InterPro" id="IPR058922">
    <property type="entry name" value="WHD_DRP"/>
</dbReference>